<dbReference type="Gene3D" id="1.25.40.10">
    <property type="entry name" value="Tetratricopeptide repeat domain"/>
    <property type="match status" value="1"/>
</dbReference>
<dbReference type="SUPFAM" id="SSF48452">
    <property type="entry name" value="TPR-like"/>
    <property type="match status" value="1"/>
</dbReference>
<sequence length="277" mass="32273">MGKVLLCIGKYAKAPYFMEKAYVNVYSAEELCYCLMQNIHLVDREIMDEKLVDWLAKECGLEELSQRLLRMLKEECSVSDFIECILDFVGYGEREEIAHIKEDLKSGIGLSMYEKKKVRADYFAQNGKYILALKSYDILLEELPESERELKAKVYHNRGTVYAFFFQFAQAAESFKQAYECDGAEESYLGYLAASRMEMNETEYVDFIAGQEGDYGLSLKVEELFQEARSQFDTTEKSRMLFTLKVCKEEKNSVSYYEEIERITGELKEQYRVNVSE</sequence>
<evidence type="ECO:0000313" key="1">
    <source>
        <dbReference type="EMBL" id="XAH73079.1"/>
    </source>
</evidence>
<dbReference type="RefSeq" id="WP_342756687.1">
    <property type="nucleotide sequence ID" value="NZ_CP146256.1"/>
</dbReference>
<keyword evidence="2" id="KW-1185">Reference proteome</keyword>
<evidence type="ECO:0000313" key="2">
    <source>
        <dbReference type="Proteomes" id="UP001451571"/>
    </source>
</evidence>
<reference evidence="1 2" key="1">
    <citation type="submission" date="2024-02" db="EMBL/GenBank/DDBJ databases">
        <title>Bacterial strain from lacustrine sediment.</title>
        <authorList>
            <person name="Petit C."/>
            <person name="Fadhlaoui K."/>
        </authorList>
    </citation>
    <scope>NUCLEOTIDE SEQUENCE [LARGE SCALE GENOMIC DNA]</scope>
    <source>
        <strain evidence="1 2">IPX-CK</strain>
    </source>
</reference>
<organism evidence="1 2">
    <name type="scientific">Kineothrix sedimenti</name>
    <dbReference type="NCBI Taxonomy" id="3123317"/>
    <lineage>
        <taxon>Bacteria</taxon>
        <taxon>Bacillati</taxon>
        <taxon>Bacillota</taxon>
        <taxon>Clostridia</taxon>
        <taxon>Lachnospirales</taxon>
        <taxon>Lachnospiraceae</taxon>
        <taxon>Kineothrix</taxon>
    </lineage>
</organism>
<dbReference type="EMBL" id="CP146256">
    <property type="protein sequence ID" value="XAH73079.1"/>
    <property type="molecule type" value="Genomic_DNA"/>
</dbReference>
<gene>
    <name evidence="1" type="ORF">V6984_16440</name>
</gene>
<protein>
    <recommendedName>
        <fullName evidence="3">Tetratricopeptide repeat protein</fullName>
    </recommendedName>
</protein>
<dbReference type="InterPro" id="IPR011990">
    <property type="entry name" value="TPR-like_helical_dom_sf"/>
</dbReference>
<accession>A0ABZ3EUV4</accession>
<proteinExistence type="predicted"/>
<name>A0ABZ3EUV4_9FIRM</name>
<dbReference type="Proteomes" id="UP001451571">
    <property type="component" value="Chromosome"/>
</dbReference>
<evidence type="ECO:0008006" key="3">
    <source>
        <dbReference type="Google" id="ProtNLM"/>
    </source>
</evidence>